<proteinExistence type="predicted"/>
<sequence>MPPQTCGGTEDTDGFCLSCTIAKHGLPRNNAKCIRCGGNTYGQPGCPDCGAVQPQRSPPLTAIALA</sequence>
<protein>
    <submittedName>
        <fullName evidence="1">Uncharacterized protein</fullName>
    </submittedName>
</protein>
<dbReference type="EMBL" id="JANBUL010000076">
    <property type="protein sequence ID" value="KAJ2782307.1"/>
    <property type="molecule type" value="Genomic_DNA"/>
</dbReference>
<evidence type="ECO:0000313" key="1">
    <source>
        <dbReference type="EMBL" id="KAJ2782307.1"/>
    </source>
</evidence>
<accession>A0A9W8H9W7</accession>
<reference evidence="1" key="1">
    <citation type="submission" date="2022-07" db="EMBL/GenBank/DDBJ databases">
        <title>Phylogenomic reconstructions and comparative analyses of Kickxellomycotina fungi.</title>
        <authorList>
            <person name="Reynolds N.K."/>
            <person name="Stajich J.E."/>
            <person name="Barry K."/>
            <person name="Grigoriev I.V."/>
            <person name="Crous P."/>
            <person name="Smith M.E."/>
        </authorList>
    </citation>
    <scope>NUCLEOTIDE SEQUENCE</scope>
    <source>
        <strain evidence="1">NBRC 105414</strain>
    </source>
</reference>
<dbReference type="Proteomes" id="UP001140217">
    <property type="component" value="Unassembled WGS sequence"/>
</dbReference>
<keyword evidence="2" id="KW-1185">Reference proteome</keyword>
<evidence type="ECO:0000313" key="2">
    <source>
        <dbReference type="Proteomes" id="UP001140217"/>
    </source>
</evidence>
<name>A0A9W8H9W7_9FUNG</name>
<gene>
    <name evidence="1" type="ORF">H4R18_002336</name>
</gene>
<organism evidence="1 2">
    <name type="scientific">Coemansia javaensis</name>
    <dbReference type="NCBI Taxonomy" id="2761396"/>
    <lineage>
        <taxon>Eukaryota</taxon>
        <taxon>Fungi</taxon>
        <taxon>Fungi incertae sedis</taxon>
        <taxon>Zoopagomycota</taxon>
        <taxon>Kickxellomycotina</taxon>
        <taxon>Kickxellomycetes</taxon>
        <taxon>Kickxellales</taxon>
        <taxon>Kickxellaceae</taxon>
        <taxon>Coemansia</taxon>
    </lineage>
</organism>
<feature type="non-terminal residue" evidence="1">
    <location>
        <position position="66"/>
    </location>
</feature>
<comment type="caution">
    <text evidence="1">The sequence shown here is derived from an EMBL/GenBank/DDBJ whole genome shotgun (WGS) entry which is preliminary data.</text>
</comment>
<dbReference type="AlphaFoldDB" id="A0A9W8H9W7"/>